<accession>A0AAD6VHC6</accession>
<protein>
    <submittedName>
        <fullName evidence="1">Glycoside hydrolase family 79 protein</fullName>
    </submittedName>
</protein>
<evidence type="ECO:0000313" key="1">
    <source>
        <dbReference type="EMBL" id="KAJ7207135.1"/>
    </source>
</evidence>
<organism evidence="1 2">
    <name type="scientific">Mycena pura</name>
    <dbReference type="NCBI Taxonomy" id="153505"/>
    <lineage>
        <taxon>Eukaryota</taxon>
        <taxon>Fungi</taxon>
        <taxon>Dikarya</taxon>
        <taxon>Basidiomycota</taxon>
        <taxon>Agaricomycotina</taxon>
        <taxon>Agaricomycetes</taxon>
        <taxon>Agaricomycetidae</taxon>
        <taxon>Agaricales</taxon>
        <taxon>Marasmiineae</taxon>
        <taxon>Mycenaceae</taxon>
        <taxon>Mycena</taxon>
    </lineage>
</organism>
<dbReference type="Proteomes" id="UP001219525">
    <property type="component" value="Unassembled WGS sequence"/>
</dbReference>
<dbReference type="PANTHER" id="PTHR36183">
    <property type="entry name" value="BETA-GLUCURONIDASE"/>
    <property type="match status" value="1"/>
</dbReference>
<gene>
    <name evidence="1" type="ORF">GGX14DRAFT_329198</name>
</gene>
<sequence>AAVQVTVPATPSATNVVQSNFLGISSELSFMTDYFGNDTEHMSTPMLNYLAGIRARTGSNPVRVRIGGNSADISPYDSQPASPMVALLPGNFSFDDQPATYNAMLWSVMADVATSVGGVAYVINIPLAIPPNASLSTDIRNTLGGALDAMLLGNEPDLYSRHGKRPNLQNYTEEDYFGDYTAAIKIIGAGDSAGVPDIGGPSLCCFWDLASLLETGYLTQFGAVLKYISVQHYPQNDCTGTFRFQLPWYMQHSNVVTLAQWQKPGIDYLLSQPAANRPQLIISEFNSASCGGVPFSPAFGVGSLWSIDYALQLASVGYSQAYIHTREAGISYNLVAPPAGPPGTAGAWTTNAPYYALLGMAEALRTDHGAIVQDLNLGGSVSDAAATTSGYAVYDADNKTVSRLVLFNWANASTEFAVPASVFAPGGTALVKFLAAATPGEESAISWGGETWGPGVGDGKSALAPGWVVPNQNLSGCAQSGCTFTAPGPSLAMVF</sequence>
<dbReference type="AlphaFoldDB" id="A0AAD6VHC6"/>
<dbReference type="GO" id="GO:0016787">
    <property type="term" value="F:hydrolase activity"/>
    <property type="evidence" value="ECO:0007669"/>
    <property type="project" value="UniProtKB-KW"/>
</dbReference>
<name>A0AAD6VHC6_9AGAR</name>
<dbReference type="InterPro" id="IPR052974">
    <property type="entry name" value="GH79_Enzymes"/>
</dbReference>
<feature type="non-terminal residue" evidence="1">
    <location>
        <position position="1"/>
    </location>
</feature>
<dbReference type="SUPFAM" id="SSF51445">
    <property type="entry name" value="(Trans)glycosidases"/>
    <property type="match status" value="1"/>
</dbReference>
<reference evidence="1" key="1">
    <citation type="submission" date="2023-03" db="EMBL/GenBank/DDBJ databases">
        <title>Massive genome expansion in bonnet fungi (Mycena s.s.) driven by repeated elements and novel gene families across ecological guilds.</title>
        <authorList>
            <consortium name="Lawrence Berkeley National Laboratory"/>
            <person name="Harder C.B."/>
            <person name="Miyauchi S."/>
            <person name="Viragh M."/>
            <person name="Kuo A."/>
            <person name="Thoen E."/>
            <person name="Andreopoulos B."/>
            <person name="Lu D."/>
            <person name="Skrede I."/>
            <person name="Drula E."/>
            <person name="Henrissat B."/>
            <person name="Morin E."/>
            <person name="Kohler A."/>
            <person name="Barry K."/>
            <person name="LaButti K."/>
            <person name="Morin E."/>
            <person name="Salamov A."/>
            <person name="Lipzen A."/>
            <person name="Mereny Z."/>
            <person name="Hegedus B."/>
            <person name="Baldrian P."/>
            <person name="Stursova M."/>
            <person name="Weitz H."/>
            <person name="Taylor A."/>
            <person name="Grigoriev I.V."/>
            <person name="Nagy L.G."/>
            <person name="Martin F."/>
            <person name="Kauserud H."/>
        </authorList>
    </citation>
    <scope>NUCLEOTIDE SEQUENCE</scope>
    <source>
        <strain evidence="1">9144</strain>
    </source>
</reference>
<dbReference type="InterPro" id="IPR017853">
    <property type="entry name" value="GH"/>
</dbReference>
<keyword evidence="1" id="KW-0378">Hydrolase</keyword>
<feature type="non-terminal residue" evidence="1">
    <location>
        <position position="495"/>
    </location>
</feature>
<keyword evidence="2" id="KW-1185">Reference proteome</keyword>
<comment type="caution">
    <text evidence="1">The sequence shown here is derived from an EMBL/GenBank/DDBJ whole genome shotgun (WGS) entry which is preliminary data.</text>
</comment>
<evidence type="ECO:0000313" key="2">
    <source>
        <dbReference type="Proteomes" id="UP001219525"/>
    </source>
</evidence>
<dbReference type="Gene3D" id="3.20.20.80">
    <property type="entry name" value="Glycosidases"/>
    <property type="match status" value="1"/>
</dbReference>
<dbReference type="PANTHER" id="PTHR36183:SF2">
    <property type="entry name" value="BETA-GLUCURONIDASE C-TERMINAL DOMAIN-CONTAINING PROTEIN"/>
    <property type="match status" value="1"/>
</dbReference>
<dbReference type="EMBL" id="JARJCW010000037">
    <property type="protein sequence ID" value="KAJ7207135.1"/>
    <property type="molecule type" value="Genomic_DNA"/>
</dbReference>
<proteinExistence type="predicted"/>